<sequence>MPENRLDRIHAAACAAFLKKGYGGTKMEDIAASVGVGRSALYASFPTKEALFRGLVTNLVEHALPLERILQGIEAQTLPEVLGDLIARLTLAMSKGAGPVLHRLIIAEGAQFPELGRAYRKGVLQPLVTTVEGLLELGVRRGEFTAPDTRLAAQHIAGAMIMTVLWPRVFDPRASKAKVLEAANALAGMLLYGVLKR</sequence>
<proteinExistence type="predicted"/>
<dbReference type="InterPro" id="IPR050109">
    <property type="entry name" value="HTH-type_TetR-like_transc_reg"/>
</dbReference>
<evidence type="ECO:0000256" key="1">
    <source>
        <dbReference type="ARBA" id="ARBA00023125"/>
    </source>
</evidence>
<dbReference type="SUPFAM" id="SSF46689">
    <property type="entry name" value="Homeodomain-like"/>
    <property type="match status" value="1"/>
</dbReference>
<dbReference type="Pfam" id="PF14246">
    <property type="entry name" value="TetR_C_7"/>
    <property type="match status" value="1"/>
</dbReference>
<evidence type="ECO:0000313" key="5">
    <source>
        <dbReference type="Proteomes" id="UP001222770"/>
    </source>
</evidence>
<dbReference type="SUPFAM" id="SSF48498">
    <property type="entry name" value="Tetracyclin repressor-like, C-terminal domain"/>
    <property type="match status" value="1"/>
</dbReference>
<evidence type="ECO:0000256" key="2">
    <source>
        <dbReference type="PROSITE-ProRule" id="PRU00335"/>
    </source>
</evidence>
<comment type="caution">
    <text evidence="4">The sequence shown here is derived from an EMBL/GenBank/DDBJ whole genome shotgun (WGS) entry which is preliminary data.</text>
</comment>
<dbReference type="PRINTS" id="PR00455">
    <property type="entry name" value="HTHTETR"/>
</dbReference>
<dbReference type="InterPro" id="IPR039536">
    <property type="entry name" value="TetR_C_Proteobacteria"/>
</dbReference>
<gene>
    <name evidence="4" type="ORF">POM99_18230</name>
</gene>
<dbReference type="InterPro" id="IPR001647">
    <property type="entry name" value="HTH_TetR"/>
</dbReference>
<protein>
    <submittedName>
        <fullName evidence="4">TetR/AcrR family transcriptional regulator</fullName>
    </submittedName>
</protein>
<dbReference type="Pfam" id="PF00440">
    <property type="entry name" value="TetR_N"/>
    <property type="match status" value="1"/>
</dbReference>
<organism evidence="4 5">
    <name type="scientific">Novosphingobium cyanobacteriorum</name>
    <dbReference type="NCBI Taxonomy" id="3024215"/>
    <lineage>
        <taxon>Bacteria</taxon>
        <taxon>Pseudomonadati</taxon>
        <taxon>Pseudomonadota</taxon>
        <taxon>Alphaproteobacteria</taxon>
        <taxon>Sphingomonadales</taxon>
        <taxon>Sphingomonadaceae</taxon>
        <taxon>Novosphingobium</taxon>
    </lineage>
</organism>
<keyword evidence="5" id="KW-1185">Reference proteome</keyword>
<dbReference type="Gene3D" id="1.10.357.10">
    <property type="entry name" value="Tetracycline Repressor, domain 2"/>
    <property type="match status" value="1"/>
</dbReference>
<evidence type="ECO:0000313" key="4">
    <source>
        <dbReference type="EMBL" id="MDF8335147.1"/>
    </source>
</evidence>
<feature type="domain" description="HTH tetR-type" evidence="3">
    <location>
        <begin position="3"/>
        <end position="63"/>
    </location>
</feature>
<dbReference type="InterPro" id="IPR036271">
    <property type="entry name" value="Tet_transcr_reg_TetR-rel_C_sf"/>
</dbReference>
<name>A0ABT6CRF8_9SPHN</name>
<dbReference type="PANTHER" id="PTHR30055:SF223">
    <property type="entry name" value="HTH-TYPE TRANSCRIPTIONAL REGULATOR UIDR"/>
    <property type="match status" value="1"/>
</dbReference>
<feature type="DNA-binding region" description="H-T-H motif" evidence="2">
    <location>
        <begin position="26"/>
        <end position="45"/>
    </location>
</feature>
<dbReference type="PANTHER" id="PTHR30055">
    <property type="entry name" value="HTH-TYPE TRANSCRIPTIONAL REGULATOR RUTR"/>
    <property type="match status" value="1"/>
</dbReference>
<keyword evidence="1 2" id="KW-0238">DNA-binding</keyword>
<evidence type="ECO:0000259" key="3">
    <source>
        <dbReference type="PROSITE" id="PS50977"/>
    </source>
</evidence>
<reference evidence="4 5" key="1">
    <citation type="submission" date="2023-03" db="EMBL/GenBank/DDBJ databases">
        <title>Novosphingobium cyanobacteriorum sp. nov., isolated from a eutrophic reservoir during the Microcystis bloom period.</title>
        <authorList>
            <person name="Kang M."/>
            <person name="Le V."/>
            <person name="Ko S.-R."/>
            <person name="Lee S.-A."/>
            <person name="Ahn C.-Y."/>
        </authorList>
    </citation>
    <scope>NUCLEOTIDE SEQUENCE [LARGE SCALE GENOMIC DNA]</scope>
    <source>
        <strain evidence="4 5">HBC54</strain>
    </source>
</reference>
<accession>A0ABT6CRF8</accession>
<dbReference type="Proteomes" id="UP001222770">
    <property type="component" value="Unassembled WGS sequence"/>
</dbReference>
<dbReference type="PROSITE" id="PS50977">
    <property type="entry name" value="HTH_TETR_2"/>
    <property type="match status" value="1"/>
</dbReference>
<dbReference type="EMBL" id="JAROCY010000021">
    <property type="protein sequence ID" value="MDF8335147.1"/>
    <property type="molecule type" value="Genomic_DNA"/>
</dbReference>
<dbReference type="InterPro" id="IPR009057">
    <property type="entry name" value="Homeodomain-like_sf"/>
</dbReference>
<dbReference type="RefSeq" id="WP_277280006.1">
    <property type="nucleotide sequence ID" value="NZ_JAROCY010000021.1"/>
</dbReference>